<feature type="compositionally biased region" description="Basic and acidic residues" evidence="3">
    <location>
        <begin position="1"/>
        <end position="10"/>
    </location>
</feature>
<feature type="compositionally biased region" description="Polar residues" evidence="3">
    <location>
        <begin position="132"/>
        <end position="158"/>
    </location>
</feature>
<dbReference type="PROSITE" id="PS50176">
    <property type="entry name" value="ARM_REPEAT"/>
    <property type="match status" value="1"/>
</dbReference>
<feature type="compositionally biased region" description="Low complexity" evidence="3">
    <location>
        <begin position="322"/>
        <end position="334"/>
    </location>
</feature>
<comment type="caution">
    <text evidence="4">The sequence shown here is derived from an EMBL/GenBank/DDBJ whole genome shotgun (WGS) entry which is preliminary data.</text>
</comment>
<dbReference type="InterPro" id="IPR011989">
    <property type="entry name" value="ARM-like"/>
</dbReference>
<dbReference type="EMBL" id="JATAAI010000009">
    <property type="protein sequence ID" value="KAK1743211.1"/>
    <property type="molecule type" value="Genomic_DNA"/>
</dbReference>
<dbReference type="Gene3D" id="1.25.10.10">
    <property type="entry name" value="Leucine-rich Repeat Variant"/>
    <property type="match status" value="2"/>
</dbReference>
<feature type="region of interest" description="Disordered" evidence="3">
    <location>
        <begin position="1"/>
        <end position="99"/>
    </location>
</feature>
<evidence type="ECO:0000256" key="2">
    <source>
        <dbReference type="PROSITE-ProRule" id="PRU00259"/>
    </source>
</evidence>
<dbReference type="SUPFAM" id="SSF48371">
    <property type="entry name" value="ARM repeat"/>
    <property type="match status" value="1"/>
</dbReference>
<keyword evidence="5" id="KW-1185">Reference proteome</keyword>
<evidence type="ECO:0000313" key="5">
    <source>
        <dbReference type="Proteomes" id="UP001224775"/>
    </source>
</evidence>
<dbReference type="Proteomes" id="UP001224775">
    <property type="component" value="Unassembled WGS sequence"/>
</dbReference>
<dbReference type="AlphaFoldDB" id="A0AAD8YB45"/>
<protein>
    <submittedName>
        <fullName evidence="4">Uncharacterized protein</fullName>
    </submittedName>
</protein>
<accession>A0AAD8YB45</accession>
<feature type="compositionally biased region" description="Basic and acidic residues" evidence="3">
    <location>
        <begin position="19"/>
        <end position="28"/>
    </location>
</feature>
<name>A0AAD8YB45_9STRA</name>
<feature type="compositionally biased region" description="Basic and acidic residues" evidence="3">
    <location>
        <begin position="60"/>
        <end position="69"/>
    </location>
</feature>
<evidence type="ECO:0000313" key="4">
    <source>
        <dbReference type="EMBL" id="KAK1743211.1"/>
    </source>
</evidence>
<dbReference type="InterPro" id="IPR000225">
    <property type="entry name" value="Armadillo"/>
</dbReference>
<sequence length="799" mass="88270">MTNFRKHDDQVPTDIVGYQRDRRDRDRGQPSMPRVTDYEEEEEEDKKWMATQRRQRFHPMSREMYKFNSERSLGIESIGKESTDGSENSSEYFGPPKLHPLSRELYRFTSERSLDVSSIPKQHSDRSLSLDEVTQNEGLNANSGKVDNRRSSLMTREPSTTSMSGVSSDSSDGQRIKTLLRGSTGASTKKGGKLQMQADEDDASEKKNNRCILSDSFAPASVKPAESKGKRPNRFSLRQVDPNRFSLNAKDLRRASDPTDPTGLEMEMRNSRNWNSVDILRDAAAEANGERFNIDDFRKEMEAEMRAKNSQSSQQEPEVHTSPKVSTKKTTTSTDEVPLTMSSFSSPPSAADETKKADRSAASGLREKIELAGDVLNALQIICDALHMHPSSKEVAQVCCTALANLSASSETREIITAHGAINDLFSCIKAEFDCAEVDREAFRALCNLSDSSSETKQIISCDLDTIIATFYLHEKDKYIQSATCSILQQLSVDVICRTMIMAFPEIFDVLGSVIQANPSKKTIEMHACSLLRNLALEENGDSTLRSASFVPFVMMAMAAHANNEELIENACFFLSTVGLKQPEGFGELCTEDGIKCIIKTLQNIDTSASLLEACCFALYAAIRGSDEHKKLCLSTGAIDAIICLILVHPHETSLLETALTVLMSLSSQKKCVTAIVNSGGIGSVVATMRSNPTCSGIIKRGSRFISNVVERDPTFANEAVPAVVSILSCIRDQVHDQILVEELCKSLHYLVLVSENWADRIISADGVSVIEIAMKRNESNARIVHECDVLLQILSNIT</sequence>
<feature type="compositionally biased region" description="Basic and acidic residues" evidence="3">
    <location>
        <begin position="352"/>
        <end position="361"/>
    </location>
</feature>
<organism evidence="4 5">
    <name type="scientific">Skeletonema marinoi</name>
    <dbReference type="NCBI Taxonomy" id="267567"/>
    <lineage>
        <taxon>Eukaryota</taxon>
        <taxon>Sar</taxon>
        <taxon>Stramenopiles</taxon>
        <taxon>Ochrophyta</taxon>
        <taxon>Bacillariophyta</taxon>
        <taxon>Coscinodiscophyceae</taxon>
        <taxon>Thalassiosirophycidae</taxon>
        <taxon>Thalassiosirales</taxon>
        <taxon>Skeletonemataceae</taxon>
        <taxon>Skeletonema</taxon>
        <taxon>Skeletonema marinoi-dohrnii complex</taxon>
    </lineage>
</organism>
<dbReference type="PANTHER" id="PTHR22895">
    <property type="entry name" value="ARMADILLO REPEAT-CONTAINING PROTEIN 6"/>
    <property type="match status" value="1"/>
</dbReference>
<dbReference type="PANTHER" id="PTHR22895:SF0">
    <property type="entry name" value="ARMADILLO REPEAT-CONTAINING PROTEIN 6"/>
    <property type="match status" value="1"/>
</dbReference>
<reference evidence="4" key="1">
    <citation type="submission" date="2023-06" db="EMBL/GenBank/DDBJ databases">
        <title>Survivors Of The Sea: Transcriptome response of Skeletonema marinoi to long-term dormancy.</title>
        <authorList>
            <person name="Pinder M.I.M."/>
            <person name="Kourtchenko O."/>
            <person name="Robertson E.K."/>
            <person name="Larsson T."/>
            <person name="Maumus F."/>
            <person name="Osuna-Cruz C.M."/>
            <person name="Vancaester E."/>
            <person name="Stenow R."/>
            <person name="Vandepoele K."/>
            <person name="Ploug H."/>
            <person name="Bruchert V."/>
            <person name="Godhe A."/>
            <person name="Topel M."/>
        </authorList>
    </citation>
    <scope>NUCLEOTIDE SEQUENCE</scope>
    <source>
        <strain evidence="4">R05AC</strain>
    </source>
</reference>
<proteinExistence type="predicted"/>
<evidence type="ECO:0000256" key="1">
    <source>
        <dbReference type="ARBA" id="ARBA00022737"/>
    </source>
</evidence>
<dbReference type="InterPro" id="IPR016024">
    <property type="entry name" value="ARM-type_fold"/>
</dbReference>
<evidence type="ECO:0000256" key="3">
    <source>
        <dbReference type="SAM" id="MobiDB-lite"/>
    </source>
</evidence>
<gene>
    <name evidence="4" type="ORF">QTG54_005832</name>
</gene>
<keyword evidence="1" id="KW-0677">Repeat</keyword>
<feature type="region of interest" description="Disordered" evidence="3">
    <location>
        <begin position="113"/>
        <end position="266"/>
    </location>
</feature>
<feature type="compositionally biased region" description="Low complexity" evidence="3">
    <location>
        <begin position="159"/>
        <end position="173"/>
    </location>
</feature>
<feature type="repeat" description="ARM" evidence="2">
    <location>
        <begin position="637"/>
        <end position="681"/>
    </location>
</feature>
<feature type="region of interest" description="Disordered" evidence="3">
    <location>
        <begin position="303"/>
        <end position="361"/>
    </location>
</feature>